<dbReference type="PANTHER" id="PTHR36179:SF2">
    <property type="entry name" value="LUD DOMAIN-CONTAINING PROTEIN"/>
    <property type="match status" value="1"/>
</dbReference>
<dbReference type="EMBL" id="CP002131">
    <property type="protein sequence ID" value="ADL07023.1"/>
    <property type="molecule type" value="Genomic_DNA"/>
</dbReference>
<sequence>MGFTQELVSWSYEQKCQKAVESLKKRGFTAVYCKTGQEAVDYIIREAKEASTIGFGGSMSIADLKIADTLREMGKELLIHGAPGLSPEERLSVMRRQLTCDLFLTSTNALTMTGCLVNIDGTGNRAASMFFGPKKVIVVAGRNKLVSDTEEALKRIKMYAAPPNAKRLNYQTPCAKTGFCADCDSPDRICRITTILERKPRLTDIHVLVINEDLGF</sequence>
<keyword evidence="3" id="KW-1185">Reference proteome</keyword>
<dbReference type="eggNOG" id="COG1139">
    <property type="taxonomic scope" value="Bacteria"/>
</dbReference>
<organism evidence="2 3">
    <name type="scientific">Thermosediminibacter oceani (strain ATCC BAA-1034 / DSM 16646 / JW/IW-1228P)</name>
    <dbReference type="NCBI Taxonomy" id="555079"/>
    <lineage>
        <taxon>Bacteria</taxon>
        <taxon>Bacillati</taxon>
        <taxon>Bacillota</taxon>
        <taxon>Clostridia</taxon>
        <taxon>Thermosediminibacterales</taxon>
        <taxon>Thermosediminibacteraceae</taxon>
        <taxon>Thermosediminibacter</taxon>
    </lineage>
</organism>
<dbReference type="RefSeq" id="WP_013275074.1">
    <property type="nucleotide sequence ID" value="NC_014377.1"/>
</dbReference>
<accession>D9S095</accession>
<dbReference type="InterPro" id="IPR037171">
    <property type="entry name" value="NagB/RpiA_transferase-like"/>
</dbReference>
<dbReference type="AlphaFoldDB" id="D9S095"/>
<reference evidence="2 3" key="1">
    <citation type="journal article" date="2010" name="Stand. Genomic Sci.">
        <title>Complete genome sequence of Thermosediminibacter oceani type strain (JW/IW-1228P).</title>
        <authorList>
            <person name="Pitluck S."/>
            <person name="Yasawong M."/>
            <person name="Munk C."/>
            <person name="Nolan M."/>
            <person name="Lapidus A."/>
            <person name="Lucas S."/>
            <person name="Glavina Del Rio T."/>
            <person name="Tice H."/>
            <person name="Cheng J.F."/>
            <person name="Bruce D."/>
            <person name="Detter C."/>
            <person name="Tapia R."/>
            <person name="Han C."/>
            <person name="Goodwin L."/>
            <person name="Liolios K."/>
            <person name="Ivanova N."/>
            <person name="Mavromatis K."/>
            <person name="Mikhailova N."/>
            <person name="Pati A."/>
            <person name="Chen A."/>
            <person name="Palaniappan K."/>
            <person name="Land M."/>
            <person name="Hauser L."/>
            <person name="Chang Y.J."/>
            <person name="Jeffries C.D."/>
            <person name="Rohde M."/>
            <person name="Spring S."/>
            <person name="Sikorski J."/>
            <person name="Goker M."/>
            <person name="Woyke T."/>
            <person name="Bristow J."/>
            <person name="Eisen J.A."/>
            <person name="Markowitz V."/>
            <person name="Hugenholtz P."/>
            <person name="Kyrpides N.C."/>
            <person name="Klenk H.P."/>
        </authorList>
    </citation>
    <scope>NUCLEOTIDE SEQUENCE [LARGE SCALE GENOMIC DNA]</scope>
    <source>
        <strain evidence="3">ATCC BAA-1034 / DSM 16646 / JW/IW-1228P</strain>
    </source>
</reference>
<dbReference type="KEGG" id="toc:Toce_0237"/>
<proteinExistence type="predicted"/>
<protein>
    <recommendedName>
        <fullName evidence="1">LUD domain-containing protein</fullName>
    </recommendedName>
</protein>
<dbReference type="SUPFAM" id="SSF100950">
    <property type="entry name" value="NagB/RpiA/CoA transferase-like"/>
    <property type="match status" value="1"/>
</dbReference>
<dbReference type="InterPro" id="IPR003741">
    <property type="entry name" value="LUD_dom"/>
</dbReference>
<dbReference type="OrthoDB" id="9809147at2"/>
<dbReference type="PIRSF" id="PIRSF020269">
    <property type="entry name" value="DUF1121"/>
    <property type="match status" value="1"/>
</dbReference>
<gene>
    <name evidence="2" type="ordered locus">Toce_0237</name>
</gene>
<dbReference type="PANTHER" id="PTHR36179">
    <property type="entry name" value="LUD_DOM DOMAIN-CONTAINING PROTEIN"/>
    <property type="match status" value="1"/>
</dbReference>
<dbReference type="InterPro" id="IPR009501">
    <property type="entry name" value="UCP020269"/>
</dbReference>
<dbReference type="HOGENOM" id="CLU_107893_1_0_9"/>
<dbReference type="Proteomes" id="UP000000272">
    <property type="component" value="Chromosome"/>
</dbReference>
<evidence type="ECO:0000313" key="2">
    <source>
        <dbReference type="EMBL" id="ADL07023.1"/>
    </source>
</evidence>
<dbReference type="Pfam" id="PF02589">
    <property type="entry name" value="LUD_dom"/>
    <property type="match status" value="1"/>
</dbReference>
<evidence type="ECO:0000313" key="3">
    <source>
        <dbReference type="Proteomes" id="UP000000272"/>
    </source>
</evidence>
<evidence type="ECO:0000259" key="1">
    <source>
        <dbReference type="Pfam" id="PF02589"/>
    </source>
</evidence>
<feature type="domain" description="LUD" evidence="1">
    <location>
        <begin position="17"/>
        <end position="210"/>
    </location>
</feature>
<dbReference type="InterPro" id="IPR024185">
    <property type="entry name" value="FTHF_cligase-like_sf"/>
</dbReference>
<dbReference type="Gene3D" id="3.40.50.10420">
    <property type="entry name" value="NagB/RpiA/CoA transferase-like"/>
    <property type="match status" value="1"/>
</dbReference>
<name>D9S095_THEOJ</name>
<dbReference type="STRING" id="555079.Toce_0237"/>